<evidence type="ECO:0000313" key="2">
    <source>
        <dbReference type="EMBL" id="EKD44624.1"/>
    </source>
</evidence>
<dbReference type="GO" id="GO:0006596">
    <property type="term" value="P:polyamine biosynthetic process"/>
    <property type="evidence" value="ECO:0007669"/>
    <property type="project" value="UniProtKB-KW"/>
</dbReference>
<accession>K2A3L1</accession>
<dbReference type="AlphaFoldDB" id="K2A3L1"/>
<gene>
    <name evidence="2" type="ORF">ACD_71C00071G0001</name>
</gene>
<evidence type="ECO:0000256" key="1">
    <source>
        <dbReference type="ARBA" id="ARBA00023115"/>
    </source>
</evidence>
<protein>
    <submittedName>
        <fullName evidence="2">Uncharacterized protein</fullName>
    </submittedName>
</protein>
<dbReference type="NCBIfam" id="NF037959">
    <property type="entry name" value="MFS_SpdSyn"/>
    <property type="match status" value="1"/>
</dbReference>
<dbReference type="PANTHER" id="PTHR43317">
    <property type="entry name" value="THERMOSPERMINE SYNTHASE ACAULIS5"/>
    <property type="match status" value="1"/>
</dbReference>
<reference evidence="2" key="1">
    <citation type="journal article" date="2012" name="Science">
        <title>Fermentation, hydrogen, and sulfur metabolism in multiple uncultivated bacterial phyla.</title>
        <authorList>
            <person name="Wrighton K.C."/>
            <person name="Thomas B.C."/>
            <person name="Sharon I."/>
            <person name="Miller C.S."/>
            <person name="Castelle C.J."/>
            <person name="VerBerkmoes N.C."/>
            <person name="Wilkins M.J."/>
            <person name="Hettich R.L."/>
            <person name="Lipton M.S."/>
            <person name="Williams K.H."/>
            <person name="Long P.E."/>
            <person name="Banfield J.F."/>
        </authorList>
    </citation>
    <scope>NUCLEOTIDE SEQUENCE [LARGE SCALE GENOMIC DNA]</scope>
</reference>
<dbReference type="InterPro" id="IPR029063">
    <property type="entry name" value="SAM-dependent_MTases_sf"/>
</dbReference>
<sequence length="218" mass="24953">MFKKIISYLYPFITRQTSLYNGTLRVVLMNGKKMLNTDHANYSFGSLHRIMRFALKKITLKTDESILLLGLGGGSVIDIVRNDFRITNRLVAVDIDPVIIEIAQKEFKLDSYINTEIICADAYRYVAEEQKKYGLIIIDLFIDNKVPEKFYDDVFWGNISRILSPSGQIIFNTMITTTPKELFDTLVDKIEKGGFAVSVYDKVDKTNVMIVAKRKSDL</sequence>
<proteinExistence type="predicted"/>
<dbReference type="Pfam" id="PF01564">
    <property type="entry name" value="Spermine_synth"/>
    <property type="match status" value="1"/>
</dbReference>
<dbReference type="PANTHER" id="PTHR43317:SF1">
    <property type="entry name" value="THERMOSPERMINE SYNTHASE ACAULIS5"/>
    <property type="match status" value="1"/>
</dbReference>
<dbReference type="CDD" id="cd02440">
    <property type="entry name" value="AdoMet_MTases"/>
    <property type="match status" value="1"/>
</dbReference>
<organism evidence="2">
    <name type="scientific">uncultured bacterium</name>
    <name type="common">gcode 4</name>
    <dbReference type="NCBI Taxonomy" id="1234023"/>
    <lineage>
        <taxon>Bacteria</taxon>
        <taxon>environmental samples</taxon>
    </lineage>
</organism>
<comment type="caution">
    <text evidence="2">The sequence shown here is derived from an EMBL/GenBank/DDBJ whole genome shotgun (WGS) entry which is preliminary data.</text>
</comment>
<dbReference type="EMBL" id="AMFJ01028802">
    <property type="protein sequence ID" value="EKD44624.1"/>
    <property type="molecule type" value="Genomic_DNA"/>
</dbReference>
<keyword evidence="1" id="KW-0620">Polyamine biosynthesis</keyword>
<name>K2A3L1_9BACT</name>
<dbReference type="SUPFAM" id="SSF53335">
    <property type="entry name" value="S-adenosyl-L-methionine-dependent methyltransferases"/>
    <property type="match status" value="1"/>
</dbReference>
<dbReference type="Gene3D" id="3.40.50.150">
    <property type="entry name" value="Vaccinia Virus protein VP39"/>
    <property type="match status" value="1"/>
</dbReference>